<keyword evidence="2" id="KW-1185">Reference proteome</keyword>
<gene>
    <name evidence="1" type="primary">Necator_chrV.g17555</name>
    <name evidence="1" type="ORF">RB195_012765</name>
</gene>
<name>A0ABR1DSH6_NECAM</name>
<evidence type="ECO:0000313" key="1">
    <source>
        <dbReference type="EMBL" id="KAK6753367.1"/>
    </source>
</evidence>
<protein>
    <submittedName>
        <fullName evidence="1">Uncharacterized protein</fullName>
    </submittedName>
</protein>
<organism evidence="1 2">
    <name type="scientific">Necator americanus</name>
    <name type="common">Human hookworm</name>
    <dbReference type="NCBI Taxonomy" id="51031"/>
    <lineage>
        <taxon>Eukaryota</taxon>
        <taxon>Metazoa</taxon>
        <taxon>Ecdysozoa</taxon>
        <taxon>Nematoda</taxon>
        <taxon>Chromadorea</taxon>
        <taxon>Rhabditida</taxon>
        <taxon>Rhabditina</taxon>
        <taxon>Rhabditomorpha</taxon>
        <taxon>Strongyloidea</taxon>
        <taxon>Ancylostomatidae</taxon>
        <taxon>Bunostominae</taxon>
        <taxon>Necator</taxon>
    </lineage>
</organism>
<evidence type="ECO:0000313" key="2">
    <source>
        <dbReference type="Proteomes" id="UP001303046"/>
    </source>
</evidence>
<accession>A0ABR1DSH6</accession>
<comment type="caution">
    <text evidence="1">The sequence shown here is derived from an EMBL/GenBank/DDBJ whole genome shotgun (WGS) entry which is preliminary data.</text>
</comment>
<sequence>MDLVDDGQRLYGILDCRNGKLIIKNEKVVIYENPVVGKQGIIDGIVEEREWIPNFHSRDVLLSCWWNRMKLKEKPLKRQDAGSGFHYENIRTTHDYPNPCRAGELSLSCNSSAYSSPLRAPPPPPAILRWKEVQESWGGCNRNAQHLQDLFLDLLDEVNQQVPRALELIRERV</sequence>
<proteinExistence type="predicted"/>
<reference evidence="1 2" key="1">
    <citation type="submission" date="2023-08" db="EMBL/GenBank/DDBJ databases">
        <title>A Necator americanus chromosomal reference genome.</title>
        <authorList>
            <person name="Ilik V."/>
            <person name="Petrzelkova K.J."/>
            <person name="Pardy F."/>
            <person name="Fuh T."/>
            <person name="Niatou-Singa F.S."/>
            <person name="Gouil Q."/>
            <person name="Baker L."/>
            <person name="Ritchie M.E."/>
            <person name="Jex A.R."/>
            <person name="Gazzola D."/>
            <person name="Li H."/>
            <person name="Toshio Fujiwara R."/>
            <person name="Zhan B."/>
            <person name="Aroian R.V."/>
            <person name="Pafco B."/>
            <person name="Schwarz E.M."/>
        </authorList>
    </citation>
    <scope>NUCLEOTIDE SEQUENCE [LARGE SCALE GENOMIC DNA]</scope>
    <source>
        <strain evidence="1 2">Aroian</strain>
        <tissue evidence="1">Whole animal</tissue>
    </source>
</reference>
<dbReference type="Proteomes" id="UP001303046">
    <property type="component" value="Unassembled WGS sequence"/>
</dbReference>
<dbReference type="EMBL" id="JAVFWL010000005">
    <property type="protein sequence ID" value="KAK6753367.1"/>
    <property type="molecule type" value="Genomic_DNA"/>
</dbReference>